<accession>A0ABU3QYZ1</accession>
<protein>
    <submittedName>
        <fullName evidence="1">DUF3445 domain-containing protein</fullName>
    </submittedName>
</protein>
<dbReference type="EMBL" id="JAWCUA010000005">
    <property type="protein sequence ID" value="MDU0112650.1"/>
    <property type="molecule type" value="Genomic_DNA"/>
</dbReference>
<name>A0ABU3QYZ1_9GAMM</name>
<gene>
    <name evidence="1" type="ORF">RT723_06460</name>
</gene>
<dbReference type="RefSeq" id="WP_315946364.1">
    <property type="nucleotide sequence ID" value="NZ_JAWCUA010000005.1"/>
</dbReference>
<sequence length="156" mass="16960">MPVMTEILQDHMPRDMGDARALPGVQPLDPTAWLRVDKAYAAQMAHRRRLIATRRADVYWQDPTAADAAREVLLEVLKHLPALGFEVSGQKCRCPDGAVVDLTGDAPLVALGQILQEDICLMEKRGDAHVLTAAILCFSGQLAATGKSRAAADRHP</sequence>
<proteinExistence type="predicted"/>
<dbReference type="Proteomes" id="UP001257914">
    <property type="component" value="Unassembled WGS sequence"/>
</dbReference>
<evidence type="ECO:0000313" key="2">
    <source>
        <dbReference type="Proteomes" id="UP001257914"/>
    </source>
</evidence>
<keyword evidence="2" id="KW-1185">Reference proteome</keyword>
<evidence type="ECO:0000313" key="1">
    <source>
        <dbReference type="EMBL" id="MDU0112650.1"/>
    </source>
</evidence>
<reference evidence="1 2" key="1">
    <citation type="submission" date="2023-10" db="EMBL/GenBank/DDBJ databases">
        <title>Psychrosphaera aquimaarina strain SW33 isolated from seawater.</title>
        <authorList>
            <person name="Bayburt H."/>
            <person name="Kim J.M."/>
            <person name="Choi B.J."/>
            <person name="Jeon C.O."/>
        </authorList>
    </citation>
    <scope>NUCLEOTIDE SEQUENCE [LARGE SCALE GENOMIC DNA]</scope>
    <source>
        <strain evidence="1 2">KCTC 52743</strain>
    </source>
</reference>
<dbReference type="InterPro" id="IPR021848">
    <property type="entry name" value="HODM_asu-like"/>
</dbReference>
<organism evidence="1 2">
    <name type="scientific">Psychrosphaera aquimarina</name>
    <dbReference type="NCBI Taxonomy" id="2044854"/>
    <lineage>
        <taxon>Bacteria</taxon>
        <taxon>Pseudomonadati</taxon>
        <taxon>Pseudomonadota</taxon>
        <taxon>Gammaproteobacteria</taxon>
        <taxon>Alteromonadales</taxon>
        <taxon>Pseudoalteromonadaceae</taxon>
        <taxon>Psychrosphaera</taxon>
    </lineage>
</organism>
<dbReference type="Pfam" id="PF11927">
    <property type="entry name" value="HODM_asu-like"/>
    <property type="match status" value="1"/>
</dbReference>
<comment type="caution">
    <text evidence="1">The sequence shown here is derived from an EMBL/GenBank/DDBJ whole genome shotgun (WGS) entry which is preliminary data.</text>
</comment>